<keyword evidence="3" id="KW-1185">Reference proteome</keyword>
<evidence type="ECO:0000313" key="3">
    <source>
        <dbReference type="Proteomes" id="UP000272942"/>
    </source>
</evidence>
<protein>
    <submittedName>
        <fullName evidence="2 4">Uncharacterized protein</fullName>
    </submittedName>
</protein>
<reference evidence="4" key="1">
    <citation type="submission" date="2016-06" db="UniProtKB">
        <authorList>
            <consortium name="WormBaseParasite"/>
        </authorList>
    </citation>
    <scope>IDENTIFICATION</scope>
</reference>
<proteinExistence type="predicted"/>
<dbReference type="WBParaSite" id="ECPE_0000072601-mRNA-1">
    <property type="protein sequence ID" value="ECPE_0000072601-mRNA-1"/>
    <property type="gene ID" value="ECPE_0000072601"/>
</dbReference>
<feature type="region of interest" description="Disordered" evidence="1">
    <location>
        <begin position="63"/>
        <end position="97"/>
    </location>
</feature>
<evidence type="ECO:0000256" key="1">
    <source>
        <dbReference type="SAM" id="MobiDB-lite"/>
    </source>
</evidence>
<dbReference type="Proteomes" id="UP000272942">
    <property type="component" value="Unassembled WGS sequence"/>
</dbReference>
<dbReference type="AlphaFoldDB" id="A0A183A191"/>
<organism evidence="4">
    <name type="scientific">Echinostoma caproni</name>
    <dbReference type="NCBI Taxonomy" id="27848"/>
    <lineage>
        <taxon>Eukaryota</taxon>
        <taxon>Metazoa</taxon>
        <taxon>Spiralia</taxon>
        <taxon>Lophotrochozoa</taxon>
        <taxon>Platyhelminthes</taxon>
        <taxon>Trematoda</taxon>
        <taxon>Digenea</taxon>
        <taxon>Plagiorchiida</taxon>
        <taxon>Echinostomata</taxon>
        <taxon>Echinostomatoidea</taxon>
        <taxon>Echinostomatidae</taxon>
        <taxon>Echinostoma</taxon>
    </lineage>
</organism>
<gene>
    <name evidence="2" type="ORF">ECPE_LOCUS726</name>
</gene>
<accession>A0A183A191</accession>
<evidence type="ECO:0000313" key="2">
    <source>
        <dbReference type="EMBL" id="VDP27869.1"/>
    </source>
</evidence>
<dbReference type="EMBL" id="UZAN01002932">
    <property type="protein sequence ID" value="VDP27869.1"/>
    <property type="molecule type" value="Genomic_DNA"/>
</dbReference>
<sequence length="97" mass="10775">MANDKIIFFRLFTKREKPDNKEASGNSIQSTLPSPIAKDLVENPTEVSRTVPTKYTVTMKLTGGLSKDSVGPPIRQTLLTPSADQLTRRSSTRSVRR</sequence>
<reference evidence="2 3" key="2">
    <citation type="submission" date="2018-11" db="EMBL/GenBank/DDBJ databases">
        <authorList>
            <consortium name="Pathogen Informatics"/>
        </authorList>
    </citation>
    <scope>NUCLEOTIDE SEQUENCE [LARGE SCALE GENOMIC DNA]</scope>
    <source>
        <strain evidence="2 3">Egypt</strain>
    </source>
</reference>
<name>A0A183A191_9TREM</name>
<evidence type="ECO:0000313" key="4">
    <source>
        <dbReference type="WBParaSite" id="ECPE_0000072601-mRNA-1"/>
    </source>
</evidence>